<reference evidence="4" key="1">
    <citation type="submission" date="2018-06" db="EMBL/GenBank/DDBJ databases">
        <authorList>
            <person name="Zhirakovskaya E."/>
        </authorList>
    </citation>
    <scope>NUCLEOTIDE SEQUENCE</scope>
</reference>
<gene>
    <name evidence="4" type="ORF">MNBD_ALPHA05-2449</name>
</gene>
<keyword evidence="3" id="KW-0472">Membrane</keyword>
<keyword evidence="3" id="KW-1133">Transmembrane helix</keyword>
<feature type="transmembrane region" description="Helical" evidence="3">
    <location>
        <begin position="156"/>
        <end position="175"/>
    </location>
</feature>
<feature type="region of interest" description="Disordered" evidence="2">
    <location>
        <begin position="740"/>
        <end position="773"/>
    </location>
</feature>
<organism evidence="4">
    <name type="scientific">hydrothermal vent metagenome</name>
    <dbReference type="NCBI Taxonomy" id="652676"/>
    <lineage>
        <taxon>unclassified sequences</taxon>
        <taxon>metagenomes</taxon>
        <taxon>ecological metagenomes</taxon>
    </lineage>
</organism>
<feature type="transmembrane region" description="Helical" evidence="3">
    <location>
        <begin position="34"/>
        <end position="56"/>
    </location>
</feature>
<keyword evidence="3" id="KW-0812">Transmembrane</keyword>
<name>A0A3B0RAB1_9ZZZZ</name>
<feature type="transmembrane region" description="Helical" evidence="3">
    <location>
        <begin position="62"/>
        <end position="83"/>
    </location>
</feature>
<evidence type="ECO:0000256" key="1">
    <source>
        <dbReference type="SAM" id="Coils"/>
    </source>
</evidence>
<feature type="compositionally biased region" description="Gly residues" evidence="2">
    <location>
        <begin position="607"/>
        <end position="628"/>
    </location>
</feature>
<evidence type="ECO:0000256" key="2">
    <source>
        <dbReference type="SAM" id="MobiDB-lite"/>
    </source>
</evidence>
<dbReference type="EMBL" id="UOEH01000034">
    <property type="protein sequence ID" value="VAV90244.1"/>
    <property type="molecule type" value="Genomic_DNA"/>
</dbReference>
<proteinExistence type="predicted"/>
<dbReference type="Pfam" id="PF13779">
    <property type="entry name" value="DUF4175"/>
    <property type="match status" value="2"/>
</dbReference>
<evidence type="ECO:0000313" key="4">
    <source>
        <dbReference type="EMBL" id="VAV90244.1"/>
    </source>
</evidence>
<accession>A0A3B0RAB1</accession>
<feature type="coiled-coil region" evidence="1">
    <location>
        <begin position="494"/>
        <end position="522"/>
    </location>
</feature>
<evidence type="ECO:0000256" key="3">
    <source>
        <dbReference type="SAM" id="Phobius"/>
    </source>
</evidence>
<protein>
    <submittedName>
        <fullName evidence="4">Methyl-accepting chemotaxis protein</fullName>
    </submittedName>
</protein>
<dbReference type="InterPro" id="IPR012683">
    <property type="entry name" value="CHP02302_TM"/>
</dbReference>
<feature type="compositionally biased region" description="Basic and acidic residues" evidence="2">
    <location>
        <begin position="763"/>
        <end position="773"/>
    </location>
</feature>
<feature type="region of interest" description="Disordered" evidence="2">
    <location>
        <begin position="604"/>
        <end position="633"/>
    </location>
</feature>
<dbReference type="AlphaFoldDB" id="A0A3B0RAB1"/>
<keyword evidence="1" id="KW-0175">Coiled coil</keyword>
<sequence>MTTELAHPSSREKHAPGEMAIIAARGVLFWERAWPAMLPALGVAAIFIMLALFGAWRLTPGWLHGLTLGLGALVFASLVWRDLRSLRWPARRTALARLEQDGHAEHAPLQALDDTPFDAAKTANPLWRAHMTASAERARKARLAGVRPTAETRDPYGFRFIALGLITIGFVAAGADWRARLAGGFTPGALTSGGAFVADLWIEPPAYTGKAPIYLLRAGQALPDRPGQIDTPDGARLVAQINGRRRVQLRFITEDDETRAEFERDANAARTELALTQSGLLQLRLGADEVRWPIAIIADDAPAVAFTRSPAADDQGLLAFSFSAQDDYAIDAARLELRLAPEQERPLDAPAFDRTALSERRQIPLDGGARASLQQSISLNLQSDPWAGLQVIAKVVVEDGAGQTGESKSVSVTLPTRKFFNPLAKTVIEQRQTLAVAAEDWRRAGRSFDAVTMAPEVFFDDTKDYLLLRAAFWRVMRQDGDGFDDAVEKFWPLALQLEDEALELARQRLEAAQEALRQAIERGASDAEISRLIEELRQAMNDYLTALAQSGQTPEQAARNSQQLNQSDLDEMLDAIGDLAREGASNAARQMLSDLENLLNNLRVSEGGEGQGGAGAPGQGAGGEGEAGPSGEAGELIGRQRELADEAFERGQAFGETGDDLATAEDALGANLDDLIDEIEGGEADPEGDAARALGEARNDMREAEQALRNGNFNAANDAMERAIENLRDGAKRLAGEEMRQARDRQGEALDPLGRPVGEADGDGVKVPEETDAARSRAVIEELRRRLAEPGRSEEEIDYLERLLERF</sequence>